<comment type="caution">
    <text evidence="2">The sequence shown here is derived from an EMBL/GenBank/DDBJ whole genome shotgun (WGS) entry which is preliminary data.</text>
</comment>
<dbReference type="AlphaFoldDB" id="A0A918KL23"/>
<protein>
    <submittedName>
        <fullName evidence="2">Uncharacterized protein</fullName>
    </submittedName>
</protein>
<sequence length="172" mass="18379">MTRRTSTIVLTYIAAAALTTSPAFANTDARLAGKHGDWSVYTQGSGAKQICYVLSEALAKSPNNVNHGDIYFMVSNWKNGAATEQPSFLAGYELKTTRAPKAQVGSTALSMFAADNEAFISENSDERKLVSKMRAGSTMTVSAVSKRGTQTRYTFSLKGVTAALKQSKTACS</sequence>
<dbReference type="Pfam" id="PF06776">
    <property type="entry name" value="IalB"/>
    <property type="match status" value="1"/>
</dbReference>
<organism evidence="2 3">
    <name type="scientific">Litorimonas cladophorae</name>
    <dbReference type="NCBI Taxonomy" id="1220491"/>
    <lineage>
        <taxon>Bacteria</taxon>
        <taxon>Pseudomonadati</taxon>
        <taxon>Pseudomonadota</taxon>
        <taxon>Alphaproteobacteria</taxon>
        <taxon>Maricaulales</taxon>
        <taxon>Robiginitomaculaceae</taxon>
    </lineage>
</organism>
<feature type="signal peptide" evidence="1">
    <location>
        <begin position="1"/>
        <end position="25"/>
    </location>
</feature>
<gene>
    <name evidence="2" type="ORF">GCM10011309_16570</name>
</gene>
<evidence type="ECO:0000313" key="2">
    <source>
        <dbReference type="EMBL" id="GGX67522.1"/>
    </source>
</evidence>
<keyword evidence="3" id="KW-1185">Reference proteome</keyword>
<dbReference type="InterPro" id="IPR010642">
    <property type="entry name" value="Invasion_prot_B"/>
</dbReference>
<dbReference type="InterPro" id="IPR038696">
    <property type="entry name" value="IalB_sf"/>
</dbReference>
<name>A0A918KL23_9PROT</name>
<evidence type="ECO:0000313" key="3">
    <source>
        <dbReference type="Proteomes" id="UP000600865"/>
    </source>
</evidence>
<dbReference type="Gene3D" id="2.60.40.1880">
    <property type="entry name" value="Invasion associated locus B (IalB) protein"/>
    <property type="match status" value="1"/>
</dbReference>
<dbReference type="RefSeq" id="WP_189584234.1">
    <property type="nucleotide sequence ID" value="NZ_BMYV01000002.1"/>
</dbReference>
<keyword evidence="1" id="KW-0732">Signal</keyword>
<accession>A0A918KL23</accession>
<reference evidence="2 3" key="1">
    <citation type="journal article" date="2014" name="Int. J. Syst. Evol. Microbiol.">
        <title>Complete genome sequence of Corynebacterium casei LMG S-19264T (=DSM 44701T), isolated from a smear-ripened cheese.</title>
        <authorList>
            <consortium name="US DOE Joint Genome Institute (JGI-PGF)"/>
            <person name="Walter F."/>
            <person name="Albersmeier A."/>
            <person name="Kalinowski J."/>
            <person name="Ruckert C."/>
        </authorList>
    </citation>
    <scope>NUCLEOTIDE SEQUENCE [LARGE SCALE GENOMIC DNA]</scope>
    <source>
        <strain evidence="2 3">KCTC 23968</strain>
    </source>
</reference>
<evidence type="ECO:0000256" key="1">
    <source>
        <dbReference type="SAM" id="SignalP"/>
    </source>
</evidence>
<feature type="chain" id="PRO_5037479258" evidence="1">
    <location>
        <begin position="26"/>
        <end position="172"/>
    </location>
</feature>
<proteinExistence type="predicted"/>
<dbReference type="Proteomes" id="UP000600865">
    <property type="component" value="Unassembled WGS sequence"/>
</dbReference>
<dbReference type="EMBL" id="BMYV01000002">
    <property type="protein sequence ID" value="GGX67522.1"/>
    <property type="molecule type" value="Genomic_DNA"/>
</dbReference>